<comment type="caution">
    <text evidence="2">The sequence shown here is derived from an EMBL/GenBank/DDBJ whole genome shotgun (WGS) entry which is preliminary data.</text>
</comment>
<protein>
    <submittedName>
        <fullName evidence="2">Alpha/beta family hydrolase</fullName>
    </submittedName>
</protein>
<dbReference type="InterPro" id="IPR046879">
    <property type="entry name" value="KANL3/Tex30_Abhydrolase"/>
</dbReference>
<dbReference type="EMBL" id="JBAKBA010000011">
    <property type="protein sequence ID" value="MEL0658831.1"/>
    <property type="molecule type" value="Genomic_DNA"/>
</dbReference>
<dbReference type="PANTHER" id="PTHR13136">
    <property type="entry name" value="TESTIS DEVELOPMENT PROTEIN PRTD"/>
    <property type="match status" value="1"/>
</dbReference>
<name>A0ABU9HAC0_9GAMM</name>
<dbReference type="PANTHER" id="PTHR13136:SF11">
    <property type="entry name" value="TESTIS-EXPRESSED PROTEIN 30"/>
    <property type="match status" value="1"/>
</dbReference>
<organism evidence="2 3">
    <name type="scientific">Psychromonas arctica</name>
    <dbReference type="NCBI Taxonomy" id="168275"/>
    <lineage>
        <taxon>Bacteria</taxon>
        <taxon>Pseudomonadati</taxon>
        <taxon>Pseudomonadota</taxon>
        <taxon>Gammaproteobacteria</taxon>
        <taxon>Alteromonadales</taxon>
        <taxon>Psychromonadaceae</taxon>
        <taxon>Psychromonas</taxon>
    </lineage>
</organism>
<dbReference type="GO" id="GO:0016787">
    <property type="term" value="F:hydrolase activity"/>
    <property type="evidence" value="ECO:0007669"/>
    <property type="project" value="UniProtKB-KW"/>
</dbReference>
<evidence type="ECO:0000259" key="1">
    <source>
        <dbReference type="Pfam" id="PF20408"/>
    </source>
</evidence>
<dbReference type="RefSeq" id="WP_341627458.1">
    <property type="nucleotide sequence ID" value="NZ_JBAKBA010000011.1"/>
</dbReference>
<gene>
    <name evidence="2" type="ORF">V6255_06705</name>
</gene>
<evidence type="ECO:0000313" key="2">
    <source>
        <dbReference type="EMBL" id="MEL0658831.1"/>
    </source>
</evidence>
<reference evidence="2 3" key="1">
    <citation type="submission" date="2024-02" db="EMBL/GenBank/DDBJ databases">
        <title>Bacteria isolated from the canopy kelp, Nereocystis luetkeana.</title>
        <authorList>
            <person name="Pfister C.A."/>
            <person name="Younker I.T."/>
            <person name="Light S.H."/>
        </authorList>
    </citation>
    <scope>NUCLEOTIDE SEQUENCE [LARGE SCALE GENOMIC DNA]</scope>
    <source>
        <strain evidence="2 3">TI.2.07</strain>
    </source>
</reference>
<proteinExistence type="predicted"/>
<keyword evidence="3" id="KW-1185">Reference proteome</keyword>
<feature type="domain" description="KANL3/Tex30 alpha/beta hydrolase-like" evidence="1">
    <location>
        <begin position="13"/>
        <end position="204"/>
    </location>
</feature>
<dbReference type="Pfam" id="PF20408">
    <property type="entry name" value="Abhydrolase_11"/>
    <property type="match status" value="1"/>
</dbReference>
<keyword evidence="2" id="KW-0378">Hydrolase</keyword>
<sequence>MKLIFNGPENGPLFVFSHGAGAPLTSDFMEKVSVGLAEQGIRVARFNFNYMQQRVETGSRRPPERAPHLLKQFLEVVQGLDQPMVIGGKSMGGRMATLLAAESTAEQLKQVKGIACLGYPFHPQGKPEKLRTEHLATIKQPIAIIQGSRDKLGDQHEVIGYSLPETFQWYWLEDGDHDFKPRVKSGFTHQQHIESSITYLAAYIKRCLVE</sequence>
<evidence type="ECO:0000313" key="3">
    <source>
        <dbReference type="Proteomes" id="UP001366060"/>
    </source>
</evidence>
<dbReference type="InterPro" id="IPR026555">
    <property type="entry name" value="NSL3/Tex30"/>
</dbReference>
<dbReference type="Proteomes" id="UP001366060">
    <property type="component" value="Unassembled WGS sequence"/>
</dbReference>
<dbReference type="SUPFAM" id="SSF53474">
    <property type="entry name" value="alpha/beta-Hydrolases"/>
    <property type="match status" value="1"/>
</dbReference>
<accession>A0ABU9HAC0</accession>
<dbReference type="Gene3D" id="3.40.50.1820">
    <property type="entry name" value="alpha/beta hydrolase"/>
    <property type="match status" value="1"/>
</dbReference>
<dbReference type="InterPro" id="IPR029058">
    <property type="entry name" value="AB_hydrolase_fold"/>
</dbReference>